<reference evidence="3 4" key="1">
    <citation type="submission" date="2018-02" db="EMBL/GenBank/DDBJ databases">
        <title>Subsurface microbial communities from deep shales in Ohio and West Virginia, USA.</title>
        <authorList>
            <person name="Wrighton K."/>
        </authorList>
    </citation>
    <scope>NUCLEOTIDE SEQUENCE [LARGE SCALE GENOMIC DNA]</scope>
    <source>
        <strain evidence="3 4">OWC-DMM</strain>
    </source>
</reference>
<dbReference type="Proteomes" id="UP000240010">
    <property type="component" value="Unassembled WGS sequence"/>
</dbReference>
<dbReference type="InterPro" id="IPR006684">
    <property type="entry name" value="YbgC/YbaW"/>
</dbReference>
<evidence type="ECO:0000313" key="3">
    <source>
        <dbReference type="EMBL" id="PPK74053.1"/>
    </source>
</evidence>
<sequence length="140" mass="16107">MNKGIHQISIDLQIPFHDVDMMEVVWHGHYAKYFEIARCALLDKINYNYPQMRDSGYAWPVIDLGIRYAQPAVFGQTITVRAQIVEWENRLKINYLITDKHTGLRLTKGHSVQVAVKLATREMCFASPAVLFEKLGLEVS</sequence>
<accession>A0A2S6H9H8</accession>
<dbReference type="Pfam" id="PF13279">
    <property type="entry name" value="4HBT_2"/>
    <property type="match status" value="1"/>
</dbReference>
<dbReference type="RefSeq" id="WP_104430155.1">
    <property type="nucleotide sequence ID" value="NZ_PTIZ01000012.1"/>
</dbReference>
<comment type="caution">
    <text evidence="3">The sequence shown here is derived from an EMBL/GenBank/DDBJ whole genome shotgun (WGS) entry which is preliminary data.</text>
</comment>
<gene>
    <name evidence="3" type="ORF">B0F87_112104</name>
</gene>
<dbReference type="PANTHER" id="PTHR31793:SF27">
    <property type="entry name" value="NOVEL THIOESTERASE SUPERFAMILY DOMAIN AND SAPOSIN A-TYPE DOMAIN CONTAINING PROTEIN (0610012H03RIK)"/>
    <property type="match status" value="1"/>
</dbReference>
<dbReference type="AlphaFoldDB" id="A0A2S6H9H8"/>
<organism evidence="3 4">
    <name type="scientific">Methylobacter tundripaludum</name>
    <dbReference type="NCBI Taxonomy" id="173365"/>
    <lineage>
        <taxon>Bacteria</taxon>
        <taxon>Pseudomonadati</taxon>
        <taxon>Pseudomonadota</taxon>
        <taxon>Gammaproteobacteria</taxon>
        <taxon>Methylococcales</taxon>
        <taxon>Methylococcaceae</taxon>
        <taxon>Methylobacter</taxon>
    </lineage>
</organism>
<comment type="similarity">
    <text evidence="1">Belongs to the 4-hydroxybenzoyl-CoA thioesterase family.</text>
</comment>
<dbReference type="PIRSF" id="PIRSF003230">
    <property type="entry name" value="YbgC"/>
    <property type="match status" value="1"/>
</dbReference>
<dbReference type="EMBL" id="PTIZ01000012">
    <property type="protein sequence ID" value="PPK74053.1"/>
    <property type="molecule type" value="Genomic_DNA"/>
</dbReference>
<name>A0A2S6H9H8_9GAMM</name>
<dbReference type="InterPro" id="IPR029069">
    <property type="entry name" value="HotDog_dom_sf"/>
</dbReference>
<dbReference type="SUPFAM" id="SSF54637">
    <property type="entry name" value="Thioesterase/thiol ester dehydrase-isomerase"/>
    <property type="match status" value="1"/>
</dbReference>
<dbReference type="CDD" id="cd00586">
    <property type="entry name" value="4HBT"/>
    <property type="match status" value="1"/>
</dbReference>
<dbReference type="GO" id="GO:0047617">
    <property type="term" value="F:fatty acyl-CoA hydrolase activity"/>
    <property type="evidence" value="ECO:0007669"/>
    <property type="project" value="TreeGrafter"/>
</dbReference>
<dbReference type="Gene3D" id="3.10.129.10">
    <property type="entry name" value="Hotdog Thioesterase"/>
    <property type="match status" value="1"/>
</dbReference>
<proteinExistence type="inferred from homology"/>
<protein>
    <submittedName>
        <fullName evidence="3">Acyl-CoA thioester hydrolase</fullName>
    </submittedName>
</protein>
<evidence type="ECO:0000256" key="1">
    <source>
        <dbReference type="ARBA" id="ARBA00005953"/>
    </source>
</evidence>
<dbReference type="PANTHER" id="PTHR31793">
    <property type="entry name" value="4-HYDROXYBENZOYL-COA THIOESTERASE FAMILY MEMBER"/>
    <property type="match status" value="1"/>
</dbReference>
<evidence type="ECO:0000313" key="4">
    <source>
        <dbReference type="Proteomes" id="UP000240010"/>
    </source>
</evidence>
<dbReference type="InterPro" id="IPR050563">
    <property type="entry name" value="4-hydroxybenzoyl-CoA_TE"/>
</dbReference>
<evidence type="ECO:0000256" key="2">
    <source>
        <dbReference type="ARBA" id="ARBA00022801"/>
    </source>
</evidence>
<keyword evidence="2 3" id="KW-0378">Hydrolase</keyword>